<dbReference type="GO" id="GO:0099620">
    <property type="term" value="F:UDP-4-amino-4-deoxy-L-arabinose aminotransferase"/>
    <property type="evidence" value="ECO:0007669"/>
    <property type="project" value="UniProtKB-EC"/>
</dbReference>
<evidence type="ECO:0000256" key="5">
    <source>
        <dbReference type="RuleBase" id="RU004508"/>
    </source>
</evidence>
<dbReference type="EMBL" id="LNXT01000044">
    <property type="protein sequence ID" value="KTC68734.1"/>
    <property type="molecule type" value="Genomic_DNA"/>
</dbReference>
<dbReference type="Proteomes" id="UP000054735">
    <property type="component" value="Unassembled WGS sequence"/>
</dbReference>
<feature type="active site" description="Proton acceptor" evidence="3">
    <location>
        <position position="186"/>
    </location>
</feature>
<dbReference type="PIRSF" id="PIRSF000390">
    <property type="entry name" value="PLP_StrS"/>
    <property type="match status" value="1"/>
</dbReference>
<keyword evidence="7" id="KW-0808">Transferase</keyword>
<feature type="modified residue" description="N6-(pyridoxal phosphate)lysine" evidence="4">
    <location>
        <position position="186"/>
    </location>
</feature>
<protein>
    <submittedName>
        <fullName evidence="7">Polysaccharide biosynthesis protein</fullName>
        <ecNumber evidence="7">2.6.1.87</ecNumber>
    </submittedName>
</protein>
<dbReference type="Gene3D" id="3.40.640.10">
    <property type="entry name" value="Type I PLP-dependent aspartate aminotransferase-like (Major domain)"/>
    <property type="match status" value="1"/>
</dbReference>
<dbReference type="STRING" id="28083.Lbir_2267"/>
<proteinExistence type="inferred from homology"/>
<dbReference type="Pfam" id="PF01041">
    <property type="entry name" value="DegT_DnrJ_EryC1"/>
    <property type="match status" value="1"/>
</dbReference>
<keyword evidence="8" id="KW-1185">Reference proteome</keyword>
<dbReference type="PANTHER" id="PTHR30244">
    <property type="entry name" value="TRANSAMINASE"/>
    <property type="match status" value="1"/>
</dbReference>
<evidence type="ECO:0000313" key="9">
    <source>
        <dbReference type="Proteomes" id="UP000255066"/>
    </source>
</evidence>
<dbReference type="EC" id="2.6.1.87" evidence="7"/>
<dbReference type="PANTHER" id="PTHR30244:SF36">
    <property type="entry name" value="3-OXO-GLUCOSE-6-PHOSPHATE:GLUTAMATE AMINOTRANSFERASE"/>
    <property type="match status" value="1"/>
</dbReference>
<evidence type="ECO:0000313" key="7">
    <source>
        <dbReference type="EMBL" id="STX30280.1"/>
    </source>
</evidence>
<dbReference type="Proteomes" id="UP000255066">
    <property type="component" value="Unassembled WGS sequence"/>
</dbReference>
<gene>
    <name evidence="7" type="primary">arnB_1</name>
    <name evidence="6" type="ORF">Lbir_2267</name>
    <name evidence="7" type="ORF">NCTC12437_00033</name>
</gene>
<evidence type="ECO:0000256" key="4">
    <source>
        <dbReference type="PIRSR" id="PIRSR000390-2"/>
    </source>
</evidence>
<dbReference type="InterPro" id="IPR015421">
    <property type="entry name" value="PyrdxlP-dep_Trfase_major"/>
</dbReference>
<keyword evidence="7" id="KW-0032">Aminotransferase</keyword>
<evidence type="ECO:0000313" key="8">
    <source>
        <dbReference type="Proteomes" id="UP000054735"/>
    </source>
</evidence>
<evidence type="ECO:0000256" key="3">
    <source>
        <dbReference type="PIRSR" id="PIRSR000390-1"/>
    </source>
</evidence>
<keyword evidence="1 4" id="KW-0663">Pyridoxal phosphate</keyword>
<dbReference type="OrthoDB" id="9804264at2"/>
<dbReference type="EMBL" id="UGNW01000001">
    <property type="protein sequence ID" value="STX30280.1"/>
    <property type="molecule type" value="Genomic_DNA"/>
</dbReference>
<evidence type="ECO:0000256" key="1">
    <source>
        <dbReference type="ARBA" id="ARBA00022898"/>
    </source>
</evidence>
<reference evidence="6 8" key="1">
    <citation type="submission" date="2015-11" db="EMBL/GenBank/DDBJ databases">
        <title>Genomic analysis of 38 Legionella species identifies large and diverse effector repertoires.</title>
        <authorList>
            <person name="Burstein D."/>
            <person name="Amaro F."/>
            <person name="Zusman T."/>
            <person name="Lifshitz Z."/>
            <person name="Cohen O."/>
            <person name="Gilbert J.A."/>
            <person name="Pupko T."/>
            <person name="Shuman H.A."/>
            <person name="Segal G."/>
        </authorList>
    </citation>
    <scope>NUCLEOTIDE SEQUENCE [LARGE SCALE GENOMIC DNA]</scope>
    <source>
        <strain evidence="6 8">CDC#1407-AL-14</strain>
    </source>
</reference>
<dbReference type="InterPro" id="IPR015422">
    <property type="entry name" value="PyrdxlP-dep_Trfase_small"/>
</dbReference>
<reference evidence="7 9" key="2">
    <citation type="submission" date="2018-06" db="EMBL/GenBank/DDBJ databases">
        <authorList>
            <consortium name="Pathogen Informatics"/>
            <person name="Doyle S."/>
        </authorList>
    </citation>
    <scope>NUCLEOTIDE SEQUENCE [LARGE SCALE GENOMIC DNA]</scope>
    <source>
        <strain evidence="7 9">NCTC12437</strain>
    </source>
</reference>
<dbReference type="Gene3D" id="3.90.1150.10">
    <property type="entry name" value="Aspartate Aminotransferase, domain 1"/>
    <property type="match status" value="1"/>
</dbReference>
<accession>A0A378I697</accession>
<dbReference type="RefSeq" id="WP_058524278.1">
    <property type="nucleotide sequence ID" value="NZ_CAAAHV010000020.1"/>
</dbReference>
<dbReference type="CDD" id="cd00616">
    <property type="entry name" value="AHBA_syn"/>
    <property type="match status" value="1"/>
</dbReference>
<dbReference type="GO" id="GO:0000271">
    <property type="term" value="P:polysaccharide biosynthetic process"/>
    <property type="evidence" value="ECO:0007669"/>
    <property type="project" value="TreeGrafter"/>
</dbReference>
<dbReference type="InterPro" id="IPR015424">
    <property type="entry name" value="PyrdxlP-dep_Trfase"/>
</dbReference>
<evidence type="ECO:0000256" key="2">
    <source>
        <dbReference type="ARBA" id="ARBA00037999"/>
    </source>
</evidence>
<dbReference type="AlphaFoldDB" id="A0A378I697"/>
<dbReference type="SUPFAM" id="SSF53383">
    <property type="entry name" value="PLP-dependent transferases"/>
    <property type="match status" value="1"/>
</dbReference>
<sequence length="365" mass="39887">MQLINNQLARLSRHHDLINTAVQRVLASGMLILGPECTRFEQLFADYLQVEHCIGLANGTDAIEFALKACGIVAGDLVATVANAGAYTTTALQAIGAKPYFLDVDLNSNNTNLQEVSQAIASGAKAIVVTHLYGLAVSEIAEIAAFCKEHAVPLIEDCAQAHGAAIHNKKVGAFGDAASFSFYPTKNLGALGDGGAVVTRHKAIAEKIRSLRQYGWGKKYQIEMGAARNSRLDELQASILCELLPHLDNDNEQRRKIAAHYSEGILSPNIQCPAVNNSSYVAHLYVIRTTQRDSLREHLLKNQIASDVHYPIPDYRQPFLRGSFPNVNLKNTEVLCNECLSLPCYPEMTIGEVENVIHAINNWQA</sequence>
<organism evidence="7 9">
    <name type="scientific">Legionella birminghamensis</name>
    <dbReference type="NCBI Taxonomy" id="28083"/>
    <lineage>
        <taxon>Bacteria</taxon>
        <taxon>Pseudomonadati</taxon>
        <taxon>Pseudomonadota</taxon>
        <taxon>Gammaproteobacteria</taxon>
        <taxon>Legionellales</taxon>
        <taxon>Legionellaceae</taxon>
        <taxon>Legionella</taxon>
    </lineage>
</organism>
<dbReference type="GO" id="GO:0030170">
    <property type="term" value="F:pyridoxal phosphate binding"/>
    <property type="evidence" value="ECO:0007669"/>
    <property type="project" value="TreeGrafter"/>
</dbReference>
<comment type="similarity">
    <text evidence="2 5">Belongs to the DegT/DnrJ/EryC1 family.</text>
</comment>
<evidence type="ECO:0000313" key="6">
    <source>
        <dbReference type="EMBL" id="KTC68734.1"/>
    </source>
</evidence>
<dbReference type="InterPro" id="IPR000653">
    <property type="entry name" value="DegT/StrS_aminotransferase"/>
</dbReference>
<name>A0A378I697_9GAMM</name>